<dbReference type="RefSeq" id="WP_146221089.1">
    <property type="nucleotide sequence ID" value="NZ_QJJU01000031.1"/>
</dbReference>
<evidence type="ECO:0000313" key="3">
    <source>
        <dbReference type="Proteomes" id="UP000247781"/>
    </source>
</evidence>
<reference evidence="2 3" key="2">
    <citation type="submission" date="2018-06" db="EMBL/GenBank/DDBJ databases">
        <title>Sequencing of bacterial isolates from soil warming experiment in Harvard Forest, Massachusetts, USA.</title>
        <authorList>
            <person name="Deangelis K.PhD."/>
        </authorList>
    </citation>
    <scope>NUCLEOTIDE SEQUENCE [LARGE SCALE GENOMIC DNA]</scope>
    <source>
        <strain evidence="2 3">GAS496</strain>
    </source>
</reference>
<dbReference type="AlphaFoldDB" id="A0A318H8D0"/>
<gene>
    <name evidence="2" type="ORF">C8E89_13159</name>
</gene>
<feature type="transmembrane region" description="Helical" evidence="1">
    <location>
        <begin position="40"/>
        <end position="61"/>
    </location>
</feature>
<accession>A0A318H8D0</accession>
<keyword evidence="3" id="KW-1185">Reference proteome</keyword>
<feature type="transmembrane region" description="Helical" evidence="1">
    <location>
        <begin position="12"/>
        <end position="34"/>
    </location>
</feature>
<dbReference type="Proteomes" id="UP000247781">
    <property type="component" value="Unassembled WGS sequence"/>
</dbReference>
<evidence type="ECO:0000256" key="1">
    <source>
        <dbReference type="SAM" id="Phobius"/>
    </source>
</evidence>
<proteinExistence type="predicted"/>
<organism evidence="2 3">
    <name type="scientific">Mycolicibacterium moriokaense</name>
    <dbReference type="NCBI Taxonomy" id="39691"/>
    <lineage>
        <taxon>Bacteria</taxon>
        <taxon>Bacillati</taxon>
        <taxon>Actinomycetota</taxon>
        <taxon>Actinomycetes</taxon>
        <taxon>Mycobacteriales</taxon>
        <taxon>Mycobacteriaceae</taxon>
        <taxon>Mycolicibacterium</taxon>
    </lineage>
</organism>
<evidence type="ECO:0000313" key="2">
    <source>
        <dbReference type="EMBL" id="PXX00917.1"/>
    </source>
</evidence>
<comment type="caution">
    <text evidence="2">The sequence shown here is derived from an EMBL/GenBank/DDBJ whole genome shotgun (WGS) entry which is preliminary data.</text>
</comment>
<dbReference type="InterPro" id="IPR036259">
    <property type="entry name" value="MFS_trans_sf"/>
</dbReference>
<keyword evidence="1" id="KW-0812">Transmembrane</keyword>
<dbReference type="EMBL" id="QJJU01000031">
    <property type="protein sequence ID" value="PXX00917.1"/>
    <property type="molecule type" value="Genomic_DNA"/>
</dbReference>
<dbReference type="SUPFAM" id="SSF103473">
    <property type="entry name" value="MFS general substrate transporter"/>
    <property type="match status" value="1"/>
</dbReference>
<keyword evidence="1" id="KW-0472">Membrane</keyword>
<keyword evidence="1" id="KW-1133">Transmembrane helix</keyword>
<sequence>MSPGPSAPKPMPWWQIVAILMVVSIAVGVTVGLLSSAFGFAVGWSGAGIGAAIGAVGALLINRRKKAIEAQEHE</sequence>
<name>A0A318H8D0_9MYCO</name>
<protein>
    <submittedName>
        <fullName evidence="2">Uncharacterized protein</fullName>
    </submittedName>
</protein>
<reference evidence="3" key="1">
    <citation type="submission" date="2018-05" db="EMBL/GenBank/DDBJ databases">
        <authorList>
            <person name="Deangelis K."/>
            <person name="Huntemann M."/>
            <person name="Clum A."/>
            <person name="Pillay M."/>
            <person name="Palaniappan K."/>
            <person name="Varghese N."/>
            <person name="Mikhailova N."/>
            <person name="Stamatis D."/>
            <person name="Reddy T."/>
            <person name="Daum C."/>
            <person name="Shapiro N."/>
            <person name="Ivanova N."/>
            <person name="Kyrpides N."/>
            <person name="Woyke T."/>
        </authorList>
    </citation>
    <scope>NUCLEOTIDE SEQUENCE [LARGE SCALE GENOMIC DNA]</scope>
    <source>
        <strain evidence="3">GAS496</strain>
    </source>
</reference>